<organism evidence="2">
    <name type="scientific">Parabacteroides distasonis</name>
    <dbReference type="NCBI Taxonomy" id="823"/>
    <lineage>
        <taxon>Bacteria</taxon>
        <taxon>Pseudomonadati</taxon>
        <taxon>Bacteroidota</taxon>
        <taxon>Bacteroidia</taxon>
        <taxon>Bacteroidales</taxon>
        <taxon>Tannerellaceae</taxon>
        <taxon>Parabacteroides</taxon>
    </lineage>
</organism>
<feature type="transmembrane region" description="Helical" evidence="1">
    <location>
        <begin position="53"/>
        <end position="72"/>
    </location>
</feature>
<dbReference type="AlphaFoldDB" id="A0A6N3H3Y4"/>
<proteinExistence type="predicted"/>
<keyword evidence="1" id="KW-0812">Transmembrane</keyword>
<feature type="transmembrane region" description="Helical" evidence="1">
    <location>
        <begin position="13"/>
        <end position="33"/>
    </location>
</feature>
<reference evidence="2" key="1">
    <citation type="submission" date="2019-11" db="EMBL/GenBank/DDBJ databases">
        <authorList>
            <person name="Feng L."/>
        </authorList>
    </citation>
    <scope>NUCLEOTIDE SEQUENCE</scope>
    <source>
        <strain evidence="2">PdistasonisLFYP31</strain>
    </source>
</reference>
<keyword evidence="1" id="KW-1133">Transmembrane helix</keyword>
<protein>
    <submittedName>
        <fullName evidence="2">Uncharacterized protein</fullName>
    </submittedName>
</protein>
<sequence length="73" mass="8663">MVFFDAKGAASEFYFNALSFFMSSFYFFSGFFFKSPENGNEMKYIRSKVKKFIILLTTWLSFLCPLFIARIIY</sequence>
<name>A0A6N3H3Y4_PARDI</name>
<evidence type="ECO:0000313" key="2">
    <source>
        <dbReference type="EMBL" id="VYU70830.1"/>
    </source>
</evidence>
<dbReference type="EMBL" id="CACRUW010000028">
    <property type="protein sequence ID" value="VYU70830.1"/>
    <property type="molecule type" value="Genomic_DNA"/>
</dbReference>
<keyword evidence="1" id="KW-0472">Membrane</keyword>
<evidence type="ECO:0000256" key="1">
    <source>
        <dbReference type="SAM" id="Phobius"/>
    </source>
</evidence>
<accession>A0A6N3H3Y4</accession>
<gene>
    <name evidence="2" type="ORF">PDLFYP31_03594</name>
</gene>